<organism evidence="2">
    <name type="scientific">Puccinia triticina (isolate 1-1 / race 1 (BBBD))</name>
    <name type="common">Brown leaf rust fungus</name>
    <dbReference type="NCBI Taxonomy" id="630390"/>
    <lineage>
        <taxon>Eukaryota</taxon>
        <taxon>Fungi</taxon>
        <taxon>Dikarya</taxon>
        <taxon>Basidiomycota</taxon>
        <taxon>Pucciniomycotina</taxon>
        <taxon>Pucciniomycetes</taxon>
        <taxon>Pucciniales</taxon>
        <taxon>Pucciniaceae</taxon>
        <taxon>Puccinia</taxon>
    </lineage>
</organism>
<reference evidence="3" key="4">
    <citation type="submission" date="2025-05" db="UniProtKB">
        <authorList>
            <consortium name="EnsemblFungi"/>
        </authorList>
    </citation>
    <scope>IDENTIFICATION</scope>
    <source>
        <strain evidence="3">isolate 1-1 / race 1 (BBBD)</strain>
    </source>
</reference>
<reference evidence="3 4" key="3">
    <citation type="journal article" date="2017" name="G3 (Bethesda)">
        <title>Comparative analysis highlights variable genome content of wheat rusts and divergence of the mating loci.</title>
        <authorList>
            <person name="Cuomo C.A."/>
            <person name="Bakkeren G."/>
            <person name="Khalil H.B."/>
            <person name="Panwar V."/>
            <person name="Joly D."/>
            <person name="Linning R."/>
            <person name="Sakthikumar S."/>
            <person name="Song X."/>
            <person name="Adiconis X."/>
            <person name="Fan L."/>
            <person name="Goldberg J.M."/>
            <person name="Levin J.Z."/>
            <person name="Young S."/>
            <person name="Zeng Q."/>
            <person name="Anikster Y."/>
            <person name="Bruce M."/>
            <person name="Wang M."/>
            <person name="Yin C."/>
            <person name="McCallum B."/>
            <person name="Szabo L.J."/>
            <person name="Hulbert S."/>
            <person name="Chen X."/>
            <person name="Fellers J.P."/>
        </authorList>
    </citation>
    <scope>NUCLEOTIDE SEQUENCE</scope>
    <source>
        <strain evidence="4">Isolate 1-1 / race 1 (BBBD)</strain>
        <strain evidence="3">isolate 1-1 / race 1 (BBBD)</strain>
    </source>
</reference>
<dbReference type="AlphaFoldDB" id="A0A180GSP3"/>
<evidence type="ECO:0000313" key="2">
    <source>
        <dbReference type="EMBL" id="OAV95409.1"/>
    </source>
</evidence>
<protein>
    <submittedName>
        <fullName evidence="2 3">Uncharacterized protein</fullName>
    </submittedName>
</protein>
<evidence type="ECO:0000256" key="1">
    <source>
        <dbReference type="SAM" id="MobiDB-lite"/>
    </source>
</evidence>
<sequence>MRKTSGTESAAENGSTPTSSKIKPVDYPGAKSLIERITTSAKDNVVVGEQTGPTDIAQQAGKTIDSVKSLLDRLAKAK</sequence>
<gene>
    <name evidence="2" type="ORF">PTTG_26667</name>
</gene>
<reference evidence="2" key="1">
    <citation type="submission" date="2009-11" db="EMBL/GenBank/DDBJ databases">
        <authorList>
            <consortium name="The Broad Institute Genome Sequencing Platform"/>
            <person name="Ward D."/>
            <person name="Feldgarden M."/>
            <person name="Earl A."/>
            <person name="Young S.K."/>
            <person name="Zeng Q."/>
            <person name="Koehrsen M."/>
            <person name="Alvarado L."/>
            <person name="Berlin A."/>
            <person name="Bochicchio J."/>
            <person name="Borenstein D."/>
            <person name="Chapman S.B."/>
            <person name="Chen Z."/>
            <person name="Engels R."/>
            <person name="Freedman E."/>
            <person name="Gellesch M."/>
            <person name="Goldberg J."/>
            <person name="Griggs A."/>
            <person name="Gujja S."/>
            <person name="Heilman E."/>
            <person name="Heiman D."/>
            <person name="Hepburn T."/>
            <person name="Howarth C."/>
            <person name="Jen D."/>
            <person name="Larson L."/>
            <person name="Lewis B."/>
            <person name="Mehta T."/>
            <person name="Park D."/>
            <person name="Pearson M."/>
            <person name="Roberts A."/>
            <person name="Saif S."/>
            <person name="Shea T."/>
            <person name="Shenoy N."/>
            <person name="Sisk P."/>
            <person name="Stolte C."/>
            <person name="Sykes S."/>
            <person name="Thomson T."/>
            <person name="Walk T."/>
            <person name="White J."/>
            <person name="Yandava C."/>
            <person name="Izard J."/>
            <person name="Baranova O.V."/>
            <person name="Blanton J.M."/>
            <person name="Tanner A.C."/>
            <person name="Dewhirst F.E."/>
            <person name="Haas B."/>
            <person name="Nusbaum C."/>
            <person name="Birren B."/>
        </authorList>
    </citation>
    <scope>NUCLEOTIDE SEQUENCE [LARGE SCALE GENOMIC DNA]</scope>
    <source>
        <strain evidence="2">1-1 BBBD Race 1</strain>
    </source>
</reference>
<feature type="region of interest" description="Disordered" evidence="1">
    <location>
        <begin position="1"/>
        <end position="26"/>
    </location>
</feature>
<dbReference type="Proteomes" id="UP000005240">
    <property type="component" value="Unassembled WGS sequence"/>
</dbReference>
<dbReference type="EMBL" id="ADAS02000029">
    <property type="protein sequence ID" value="OAV95409.1"/>
    <property type="molecule type" value="Genomic_DNA"/>
</dbReference>
<feature type="compositionally biased region" description="Polar residues" evidence="1">
    <location>
        <begin position="1"/>
        <end position="21"/>
    </location>
</feature>
<accession>A0A180GSP3</accession>
<evidence type="ECO:0000313" key="3">
    <source>
        <dbReference type="EnsemblFungi" id="PTTG_26667-t43_1-p1"/>
    </source>
</evidence>
<dbReference type="EnsemblFungi" id="PTTG_26667-t43_1">
    <property type="protein sequence ID" value="PTTG_26667-t43_1-p1"/>
    <property type="gene ID" value="PTTG_26667"/>
</dbReference>
<dbReference type="VEuPathDB" id="FungiDB:PTTG_26667"/>
<proteinExistence type="predicted"/>
<reference evidence="2" key="2">
    <citation type="submission" date="2016-05" db="EMBL/GenBank/DDBJ databases">
        <title>Comparative analysis highlights variable genome content of wheat rusts and divergence of the mating loci.</title>
        <authorList>
            <person name="Cuomo C.A."/>
            <person name="Bakkeren G."/>
            <person name="Szabo L."/>
            <person name="Khalil H."/>
            <person name="Joly D."/>
            <person name="Goldberg J."/>
            <person name="Young S."/>
            <person name="Zeng Q."/>
            <person name="Fellers J."/>
        </authorList>
    </citation>
    <scope>NUCLEOTIDE SEQUENCE [LARGE SCALE GENOMIC DNA]</scope>
    <source>
        <strain evidence="2">1-1 BBBD Race 1</strain>
    </source>
</reference>
<name>A0A180GSP3_PUCT1</name>
<keyword evidence="4" id="KW-1185">Reference proteome</keyword>
<evidence type="ECO:0000313" key="4">
    <source>
        <dbReference type="Proteomes" id="UP000005240"/>
    </source>
</evidence>